<feature type="region of interest" description="Disordered" evidence="1">
    <location>
        <begin position="578"/>
        <end position="614"/>
    </location>
</feature>
<dbReference type="EMBL" id="AP021169">
    <property type="protein sequence ID" value="BBN69226.1"/>
    <property type="molecule type" value="Genomic_DNA"/>
</dbReference>
<name>A0A5H2Y4G2_PRUDU</name>
<feature type="region of interest" description="Disordered" evidence="1">
    <location>
        <begin position="368"/>
        <end position="392"/>
    </location>
</feature>
<feature type="compositionally biased region" description="Gly residues" evidence="1">
    <location>
        <begin position="515"/>
        <end position="526"/>
    </location>
</feature>
<sequence length="713" mass="78566">MMLHSAARNRTISCKFPLAVQKVLSKIPRQDYFGKLCILGRVGSSTIVICLRQGKMSESSDRESLDPPAFGGDELRVKSPASIYVLKRRVQRQRGLGVRGLSHPKIPGSAAYREMQRNYIELEAIANRVLALPKSRGGFEQPGITIRTFGSVFRCRGGIRLQSEIGPAAERFCVPAYVGLRLPTEADVVRYPADGSVMIFTDMYRHGFRLPFHPWVQMMLAKLGYAPGQYNPNFWLLLHGVYIAWWLAGLGEPTFEQFMYLYSIRSNREFWLGTGNCRKAKERGYFIGHKPTTQKSWRNRFSEVGPYLQGAEDEVEWVRAQLSETERECGNLVTQKNLFESGLLQGMAGIIRGSTKVAVDIDEAEMQKRLRESGKKAEKSAGKRPRDDDEGRVADVLGKRKALEEAHQHVMGTAEATLRHGGCFAEGVEKVDFGRLRQQKKEVNLAMHRQEVPLVNVFLEGVKSDPEALAKTPASSSLTGPRRRSSPLPMPLARCQEQSGGGAGGHPREERLAGAKGGPGQGGGGAEESKAEEVAAARVEAIESFRSSEELKSYIMDRLVDEQLRWEDRLVRFNPSLEINFDTSGEPPAQTPPADASAPTPEAEPATRMPRRPSPEGVAFVMAEGTFVGIFGSQGNLAHDPVPHFESTGLDSGVVVFGDALFVRDIAHARLVPELVNEVEVECQLLVIGRGVVSGRSVCGLANLYRSHGLGSK</sequence>
<feature type="compositionally biased region" description="Low complexity" evidence="1">
    <location>
        <begin position="592"/>
        <end position="607"/>
    </location>
</feature>
<protein>
    <submittedName>
        <fullName evidence="2">Uncharacterized protein</fullName>
    </submittedName>
</protein>
<evidence type="ECO:0000313" key="2">
    <source>
        <dbReference type="EMBL" id="BBN69226.1"/>
    </source>
</evidence>
<evidence type="ECO:0000256" key="1">
    <source>
        <dbReference type="SAM" id="MobiDB-lite"/>
    </source>
</evidence>
<dbReference type="AlphaFoldDB" id="A0A5H2Y4G2"/>
<gene>
    <name evidence="2" type="ORF">Prudu_832S000100</name>
</gene>
<proteinExistence type="predicted"/>
<organism evidence="2">
    <name type="scientific">Prunus dulcis</name>
    <name type="common">Almond</name>
    <name type="synonym">Amygdalus dulcis</name>
    <dbReference type="NCBI Taxonomy" id="3755"/>
    <lineage>
        <taxon>Eukaryota</taxon>
        <taxon>Viridiplantae</taxon>
        <taxon>Streptophyta</taxon>
        <taxon>Embryophyta</taxon>
        <taxon>Tracheophyta</taxon>
        <taxon>Spermatophyta</taxon>
        <taxon>Magnoliopsida</taxon>
        <taxon>eudicotyledons</taxon>
        <taxon>Gunneridae</taxon>
        <taxon>Pentapetalae</taxon>
        <taxon>rosids</taxon>
        <taxon>fabids</taxon>
        <taxon>Rosales</taxon>
        <taxon>Rosaceae</taxon>
        <taxon>Amygdaloideae</taxon>
        <taxon>Amygdaleae</taxon>
        <taxon>Prunus</taxon>
    </lineage>
</organism>
<reference evidence="2" key="1">
    <citation type="journal article" date="2019" name="Science">
        <title>Mutation of a bHLH transcription factor allowed almond domestication.</title>
        <authorList>
            <person name="Sanchez-Perez R."/>
            <person name="Pavan S."/>
            <person name="Mazzeo R."/>
            <person name="Moldovan C."/>
            <person name="Aiese Cigliano R."/>
            <person name="Del Cueto J."/>
            <person name="Ricciardi F."/>
            <person name="Lotti C."/>
            <person name="Ricciardi L."/>
            <person name="Dicenta F."/>
            <person name="Lopez-Marques R.L."/>
            <person name="Lindberg Moller B."/>
        </authorList>
    </citation>
    <scope>NUCLEOTIDE SEQUENCE</scope>
</reference>
<feature type="region of interest" description="Disordered" evidence="1">
    <location>
        <begin position="467"/>
        <end position="532"/>
    </location>
</feature>
<accession>A0A5H2Y4G2</accession>